<keyword evidence="5 13" id="KW-0479">Metal-binding</keyword>
<evidence type="ECO:0000256" key="3">
    <source>
        <dbReference type="ARBA" id="ARBA00022475"/>
    </source>
</evidence>
<dbReference type="GO" id="GO:0046872">
    <property type="term" value="F:metal ion binding"/>
    <property type="evidence" value="ECO:0007669"/>
    <property type="project" value="UniProtKB-KW"/>
</dbReference>
<comment type="subcellular location">
    <subcellularLocation>
        <location evidence="1 13">Cell membrane</location>
        <topology evidence="1 13">Multi-pass membrane protein</topology>
    </subcellularLocation>
</comment>
<dbReference type="Pfam" id="PF02537">
    <property type="entry name" value="CRCB"/>
    <property type="match status" value="1"/>
</dbReference>
<feature type="transmembrane region" description="Helical" evidence="13">
    <location>
        <begin position="62"/>
        <end position="82"/>
    </location>
</feature>
<dbReference type="AlphaFoldDB" id="A0A239W544"/>
<evidence type="ECO:0000256" key="9">
    <source>
        <dbReference type="ARBA" id="ARBA00023303"/>
    </source>
</evidence>
<dbReference type="GO" id="GO:0005886">
    <property type="term" value="C:plasma membrane"/>
    <property type="evidence" value="ECO:0007669"/>
    <property type="project" value="UniProtKB-SubCell"/>
</dbReference>
<reference evidence="14 15" key="1">
    <citation type="submission" date="2017-06" db="EMBL/GenBank/DDBJ databases">
        <authorList>
            <consortium name="Pathogen Informatics"/>
        </authorList>
    </citation>
    <scope>NUCLEOTIDE SEQUENCE [LARGE SCALE GENOMIC DNA]</scope>
    <source>
        <strain evidence="14 15">NCTC11865</strain>
    </source>
</reference>
<keyword evidence="13" id="KW-0915">Sodium</keyword>
<comment type="function">
    <text evidence="12 13">Fluoride-specific ion channel. Important for reducing fluoride concentration in the cell, thus reducing its toxicity.</text>
</comment>
<accession>A0A239W544</accession>
<comment type="similarity">
    <text evidence="10 13">Belongs to the fluoride channel Fluc/FEX (TC 1.A.43) family.</text>
</comment>
<evidence type="ECO:0000256" key="10">
    <source>
        <dbReference type="ARBA" id="ARBA00035120"/>
    </source>
</evidence>
<dbReference type="HAMAP" id="MF_00454">
    <property type="entry name" value="FluC"/>
    <property type="match status" value="1"/>
</dbReference>
<dbReference type="EMBL" id="LT906441">
    <property type="protein sequence ID" value="SNV29073.1"/>
    <property type="molecule type" value="Genomic_DNA"/>
</dbReference>
<evidence type="ECO:0000313" key="14">
    <source>
        <dbReference type="EMBL" id="SNV29073.1"/>
    </source>
</evidence>
<dbReference type="InterPro" id="IPR003691">
    <property type="entry name" value="FluC"/>
</dbReference>
<dbReference type="Proteomes" id="UP000215332">
    <property type="component" value="Chromosome 1"/>
</dbReference>
<proteinExistence type="inferred from homology"/>
<dbReference type="GO" id="GO:0062054">
    <property type="term" value="F:fluoride channel activity"/>
    <property type="evidence" value="ECO:0007669"/>
    <property type="project" value="UniProtKB-UniRule"/>
</dbReference>
<keyword evidence="8 13" id="KW-0472">Membrane</keyword>
<evidence type="ECO:0000313" key="15">
    <source>
        <dbReference type="Proteomes" id="UP000215332"/>
    </source>
</evidence>
<keyword evidence="6 13" id="KW-1133">Transmembrane helix</keyword>
<evidence type="ECO:0000256" key="8">
    <source>
        <dbReference type="ARBA" id="ARBA00023136"/>
    </source>
</evidence>
<evidence type="ECO:0000256" key="12">
    <source>
        <dbReference type="ARBA" id="ARBA00049940"/>
    </source>
</evidence>
<dbReference type="KEGG" id="cgrn:4412665_00231"/>
<dbReference type="GO" id="GO:0140114">
    <property type="term" value="P:cellular detoxification of fluoride"/>
    <property type="evidence" value="ECO:0007669"/>
    <property type="project" value="UniProtKB-UniRule"/>
</dbReference>
<evidence type="ECO:0000256" key="5">
    <source>
        <dbReference type="ARBA" id="ARBA00022723"/>
    </source>
</evidence>
<evidence type="ECO:0000256" key="1">
    <source>
        <dbReference type="ARBA" id="ARBA00004651"/>
    </source>
</evidence>
<organism evidence="14 15">
    <name type="scientific">Cutibacterium granulosum</name>
    <dbReference type="NCBI Taxonomy" id="33011"/>
    <lineage>
        <taxon>Bacteria</taxon>
        <taxon>Bacillati</taxon>
        <taxon>Actinomycetota</taxon>
        <taxon>Actinomycetes</taxon>
        <taxon>Propionibacteriales</taxon>
        <taxon>Propionibacteriaceae</taxon>
        <taxon>Cutibacterium</taxon>
    </lineage>
</organism>
<feature type="binding site" evidence="13">
    <location>
        <position position="72"/>
    </location>
    <ligand>
        <name>Na(+)</name>
        <dbReference type="ChEBI" id="CHEBI:29101"/>
        <note>structural</note>
    </ligand>
</feature>
<name>A0A239W544_9ACTN</name>
<comment type="catalytic activity">
    <reaction evidence="11">
        <text>fluoride(in) = fluoride(out)</text>
        <dbReference type="Rhea" id="RHEA:76159"/>
        <dbReference type="ChEBI" id="CHEBI:17051"/>
    </reaction>
    <physiologicalReaction direction="left-to-right" evidence="11">
        <dbReference type="Rhea" id="RHEA:76160"/>
    </physiologicalReaction>
</comment>
<evidence type="ECO:0000256" key="7">
    <source>
        <dbReference type="ARBA" id="ARBA00023065"/>
    </source>
</evidence>
<feature type="transmembrane region" description="Helical" evidence="13">
    <location>
        <begin position="94"/>
        <end position="118"/>
    </location>
</feature>
<feature type="binding site" evidence="13">
    <location>
        <position position="75"/>
    </location>
    <ligand>
        <name>Na(+)</name>
        <dbReference type="ChEBI" id="CHEBI:29101"/>
        <note>structural</note>
    </ligand>
</feature>
<keyword evidence="4 13" id="KW-0812">Transmembrane</keyword>
<gene>
    <name evidence="14" type="primary">crcB_1</name>
    <name evidence="13" type="synonym">crcB</name>
    <name evidence="13" type="synonym">fluC</name>
    <name evidence="14" type="ORF">SAMEA4412665_00231</name>
</gene>
<keyword evidence="2 13" id="KW-0813">Transport</keyword>
<keyword evidence="3 13" id="KW-1003">Cell membrane</keyword>
<evidence type="ECO:0000256" key="2">
    <source>
        <dbReference type="ARBA" id="ARBA00022448"/>
    </source>
</evidence>
<feature type="transmembrane region" description="Helical" evidence="13">
    <location>
        <begin position="34"/>
        <end position="55"/>
    </location>
</feature>
<dbReference type="RefSeq" id="WP_021104041.1">
    <property type="nucleotide sequence ID" value="NZ_JAWMSI010000002.1"/>
</dbReference>
<dbReference type="eggNOG" id="COG0239">
    <property type="taxonomic scope" value="Bacteria"/>
</dbReference>
<keyword evidence="7 13" id="KW-0406">Ion transport</keyword>
<keyword evidence="9 13" id="KW-0407">Ion channel</keyword>
<dbReference type="PANTHER" id="PTHR28259:SF16">
    <property type="entry name" value="FLUORIDE-SPECIFIC ION CHANNEL FLUC 2"/>
    <property type="match status" value="1"/>
</dbReference>
<evidence type="ECO:0000256" key="4">
    <source>
        <dbReference type="ARBA" id="ARBA00022692"/>
    </source>
</evidence>
<sequence length="119" mass="12247">MTIVLMTVLGGLGAMCRFALDGWIRGLARTLMPWATWVVNLLGSVVLGALTAGVVNGANPDLKVILGTGFLGGFTTFSTASVETVRLLSGRHVWAGLLNAVGMALTCLAVAAGGYALIR</sequence>
<evidence type="ECO:0000256" key="13">
    <source>
        <dbReference type="HAMAP-Rule" id="MF_00454"/>
    </source>
</evidence>
<evidence type="ECO:0000256" key="6">
    <source>
        <dbReference type="ARBA" id="ARBA00022989"/>
    </source>
</evidence>
<evidence type="ECO:0000256" key="11">
    <source>
        <dbReference type="ARBA" id="ARBA00035585"/>
    </source>
</evidence>
<protein>
    <recommendedName>
        <fullName evidence="13">Fluoride-specific ion channel FluC</fullName>
    </recommendedName>
</protein>
<comment type="activity regulation">
    <text evidence="13">Na(+) is not transported, but it plays an essential structural role and its presence is essential for fluoride channel function.</text>
</comment>
<dbReference type="PANTHER" id="PTHR28259">
    <property type="entry name" value="FLUORIDE EXPORT PROTEIN 1-RELATED"/>
    <property type="match status" value="1"/>
</dbReference>